<feature type="transmembrane region" description="Helical" evidence="1">
    <location>
        <begin position="6"/>
        <end position="25"/>
    </location>
</feature>
<keyword evidence="1" id="KW-0812">Transmembrane</keyword>
<dbReference type="AlphaFoldDB" id="A0A7R7DKL1"/>
<dbReference type="Proteomes" id="UP000611640">
    <property type="component" value="Chromosome"/>
</dbReference>
<dbReference type="Pfam" id="PF14087">
    <property type="entry name" value="DUF4267"/>
    <property type="match status" value="1"/>
</dbReference>
<keyword evidence="1" id="KW-0472">Membrane</keyword>
<proteinExistence type="predicted"/>
<sequence length="123" mass="12211">MTIAGTVIAAVISAGLGWIAIRFLVAPRASAAGYGVPADPHGDAGTYLSVKGNRDLTCALMIAVPLVLGAHTVAGWILLAGSVAAFADCLTVLRHGGPKIVAYAVHAGTGVLAIVGGLLLLLS</sequence>
<keyword evidence="1" id="KW-1133">Transmembrane helix</keyword>
<evidence type="ECO:0000256" key="1">
    <source>
        <dbReference type="SAM" id="Phobius"/>
    </source>
</evidence>
<evidence type="ECO:0000313" key="3">
    <source>
        <dbReference type="Proteomes" id="UP000611640"/>
    </source>
</evidence>
<accession>A0A7R7DKL1</accession>
<dbReference type="InterPro" id="IPR025363">
    <property type="entry name" value="DUF4267"/>
</dbReference>
<gene>
    <name evidence="2" type="ORF">Athai_08140</name>
</gene>
<name>A0A7R7DKL1_9ACTN</name>
<keyword evidence="3" id="KW-1185">Reference proteome</keyword>
<dbReference type="RefSeq" id="WP_203960225.1">
    <property type="nucleotide sequence ID" value="NZ_AP023355.1"/>
</dbReference>
<feature type="transmembrane region" description="Helical" evidence="1">
    <location>
        <begin position="100"/>
        <end position="122"/>
    </location>
</feature>
<dbReference type="EMBL" id="AP023355">
    <property type="protein sequence ID" value="BCJ33311.1"/>
    <property type="molecule type" value="Genomic_DNA"/>
</dbReference>
<feature type="transmembrane region" description="Helical" evidence="1">
    <location>
        <begin position="58"/>
        <end position="80"/>
    </location>
</feature>
<evidence type="ECO:0000313" key="2">
    <source>
        <dbReference type="EMBL" id="BCJ33311.1"/>
    </source>
</evidence>
<protein>
    <submittedName>
        <fullName evidence="2">Membrane protein</fullName>
    </submittedName>
</protein>
<reference evidence="2 3" key="1">
    <citation type="submission" date="2020-08" db="EMBL/GenBank/DDBJ databases">
        <title>Whole genome shotgun sequence of Actinocatenispora thailandica NBRC 105041.</title>
        <authorList>
            <person name="Komaki H."/>
            <person name="Tamura T."/>
        </authorList>
    </citation>
    <scope>NUCLEOTIDE SEQUENCE [LARGE SCALE GENOMIC DNA]</scope>
    <source>
        <strain evidence="2 3">NBRC 105041</strain>
    </source>
</reference>
<organism evidence="2 3">
    <name type="scientific">Actinocatenispora thailandica</name>
    <dbReference type="NCBI Taxonomy" id="227318"/>
    <lineage>
        <taxon>Bacteria</taxon>
        <taxon>Bacillati</taxon>
        <taxon>Actinomycetota</taxon>
        <taxon>Actinomycetes</taxon>
        <taxon>Micromonosporales</taxon>
        <taxon>Micromonosporaceae</taxon>
        <taxon>Actinocatenispora</taxon>
    </lineage>
</organism>
<dbReference type="KEGG" id="atl:Athai_08140"/>